<organism evidence="9 10">
    <name type="scientific">Paspalum notatum var. saurae</name>
    <dbReference type="NCBI Taxonomy" id="547442"/>
    <lineage>
        <taxon>Eukaryota</taxon>
        <taxon>Viridiplantae</taxon>
        <taxon>Streptophyta</taxon>
        <taxon>Embryophyta</taxon>
        <taxon>Tracheophyta</taxon>
        <taxon>Spermatophyta</taxon>
        <taxon>Magnoliopsida</taxon>
        <taxon>Liliopsida</taxon>
        <taxon>Poales</taxon>
        <taxon>Poaceae</taxon>
        <taxon>PACMAD clade</taxon>
        <taxon>Panicoideae</taxon>
        <taxon>Andropogonodae</taxon>
        <taxon>Paspaleae</taxon>
        <taxon>Paspalinae</taxon>
        <taxon>Paspalum</taxon>
    </lineage>
</organism>
<evidence type="ECO:0000313" key="9">
    <source>
        <dbReference type="EMBL" id="WVZ81841.1"/>
    </source>
</evidence>
<name>A0AAQ3TY50_PASNO</name>
<dbReference type="GO" id="GO:0016787">
    <property type="term" value="F:hydrolase activity"/>
    <property type="evidence" value="ECO:0007669"/>
    <property type="project" value="UniProtKB-KW"/>
</dbReference>
<keyword evidence="10" id="KW-1185">Reference proteome</keyword>
<evidence type="ECO:0000256" key="6">
    <source>
        <dbReference type="ARBA" id="ARBA00022801"/>
    </source>
</evidence>
<evidence type="ECO:0000256" key="4">
    <source>
        <dbReference type="ARBA" id="ARBA00022722"/>
    </source>
</evidence>
<feature type="domain" description="DDE Tnp4" evidence="8">
    <location>
        <begin position="2"/>
        <end position="111"/>
    </location>
</feature>
<dbReference type="GO" id="GO:0005634">
    <property type="term" value="C:nucleus"/>
    <property type="evidence" value="ECO:0007669"/>
    <property type="project" value="UniProtKB-SubCell"/>
</dbReference>
<dbReference type="Pfam" id="PF13359">
    <property type="entry name" value="DDE_Tnp_4"/>
    <property type="match status" value="1"/>
</dbReference>
<evidence type="ECO:0000256" key="5">
    <source>
        <dbReference type="ARBA" id="ARBA00022723"/>
    </source>
</evidence>
<comment type="subcellular location">
    <subcellularLocation>
        <location evidence="2">Nucleus</location>
    </subcellularLocation>
</comment>
<dbReference type="EMBL" id="CP144750">
    <property type="protein sequence ID" value="WVZ81841.1"/>
    <property type="molecule type" value="Genomic_DNA"/>
</dbReference>
<dbReference type="Proteomes" id="UP001341281">
    <property type="component" value="Chromosome 06"/>
</dbReference>
<gene>
    <name evidence="9" type="ORF">U9M48_029173</name>
</gene>
<evidence type="ECO:0000256" key="7">
    <source>
        <dbReference type="ARBA" id="ARBA00023242"/>
    </source>
</evidence>
<keyword evidence="7" id="KW-0539">Nucleus</keyword>
<evidence type="ECO:0000313" key="10">
    <source>
        <dbReference type="Proteomes" id="UP001341281"/>
    </source>
</evidence>
<proteinExistence type="inferred from homology"/>
<evidence type="ECO:0000256" key="3">
    <source>
        <dbReference type="ARBA" id="ARBA00006958"/>
    </source>
</evidence>
<evidence type="ECO:0000259" key="8">
    <source>
        <dbReference type="Pfam" id="PF13359"/>
    </source>
</evidence>
<comment type="cofactor">
    <cofactor evidence="1">
        <name>a divalent metal cation</name>
        <dbReference type="ChEBI" id="CHEBI:60240"/>
    </cofactor>
</comment>
<dbReference type="InterPro" id="IPR045249">
    <property type="entry name" value="HARBI1-like"/>
</dbReference>
<dbReference type="GO" id="GO:0046872">
    <property type="term" value="F:metal ion binding"/>
    <property type="evidence" value="ECO:0007669"/>
    <property type="project" value="UniProtKB-KW"/>
</dbReference>
<keyword evidence="4" id="KW-0540">Nuclease</keyword>
<reference evidence="9 10" key="1">
    <citation type="submission" date="2024-02" db="EMBL/GenBank/DDBJ databases">
        <title>High-quality chromosome-scale genome assembly of Pensacola bahiagrass (Paspalum notatum Flugge var. saurae).</title>
        <authorList>
            <person name="Vega J.M."/>
            <person name="Podio M."/>
            <person name="Orjuela J."/>
            <person name="Siena L.A."/>
            <person name="Pessino S.C."/>
            <person name="Combes M.C."/>
            <person name="Mariac C."/>
            <person name="Albertini E."/>
            <person name="Pupilli F."/>
            <person name="Ortiz J.P.A."/>
            <person name="Leblanc O."/>
        </authorList>
    </citation>
    <scope>NUCLEOTIDE SEQUENCE [LARGE SCALE GENOMIC DNA]</scope>
    <source>
        <strain evidence="9">R1</strain>
        <tissue evidence="9">Leaf</tissue>
    </source>
</reference>
<keyword evidence="5" id="KW-0479">Metal-binding</keyword>
<evidence type="ECO:0000256" key="1">
    <source>
        <dbReference type="ARBA" id="ARBA00001968"/>
    </source>
</evidence>
<accession>A0AAQ3TY50</accession>
<keyword evidence="6" id="KW-0378">Hydrolase</keyword>
<dbReference type="InterPro" id="IPR027806">
    <property type="entry name" value="HARBI1_dom"/>
</dbReference>
<dbReference type="GO" id="GO:0004518">
    <property type="term" value="F:nuclease activity"/>
    <property type="evidence" value="ECO:0007669"/>
    <property type="project" value="UniProtKB-KW"/>
</dbReference>
<dbReference type="PANTHER" id="PTHR22930:SF280">
    <property type="entry name" value="OS11G0202600 PROTEIN"/>
    <property type="match status" value="1"/>
</dbReference>
<evidence type="ECO:0000256" key="2">
    <source>
        <dbReference type="ARBA" id="ARBA00004123"/>
    </source>
</evidence>
<dbReference type="AlphaFoldDB" id="A0AAQ3TY50"/>
<protein>
    <recommendedName>
        <fullName evidence="8">DDE Tnp4 domain-containing protein</fullName>
    </recommendedName>
</protein>
<dbReference type="PANTHER" id="PTHR22930">
    <property type="match status" value="1"/>
</dbReference>
<comment type="similarity">
    <text evidence="3">Belongs to the HARBI1 family.</text>
</comment>
<sequence>MRFTFVVTGWPGSVHDMRAFNCAVCKYGDKFPHPPLGKFYLVDSGYPNRPGYLAPYKGTKYHLSEFQSGPINVIERSFGVLKMKWRILGQLPSYPMPKQSKIITACMGIHNFIGQSALEDTDFDAFDENVVPVENKPRTGRRIATTGDEDNNMNAFRDEIARGLFNRS</sequence>